<reference evidence="3 4" key="1">
    <citation type="journal article" date="2014" name="Antonie Van Leeuwenhoek">
        <title>Hyphomonas beringensis sp. nov. and Hyphomonas chukchiensis sp. nov., isolated from surface seawater of the Bering Sea and Chukchi Sea.</title>
        <authorList>
            <person name="Li C."/>
            <person name="Lai Q."/>
            <person name="Li G."/>
            <person name="Dong C."/>
            <person name="Wang J."/>
            <person name="Liao Y."/>
            <person name="Shao Z."/>
        </authorList>
    </citation>
    <scope>NUCLEOTIDE SEQUENCE [LARGE SCALE GENOMIC DNA]</scope>
    <source>
        <strain evidence="3 4">22II1-22F38</strain>
    </source>
</reference>
<dbReference type="NCBIfam" id="NF041492">
    <property type="entry name" value="MobF"/>
    <property type="match status" value="1"/>
</dbReference>
<dbReference type="RefSeq" id="WP_035552425.1">
    <property type="nucleotide sequence ID" value="NZ_AWFH01000023.1"/>
</dbReference>
<protein>
    <recommendedName>
        <fullName evidence="2">TrwC relaxase domain-containing protein</fullName>
    </recommendedName>
</protein>
<dbReference type="Pfam" id="PF13604">
    <property type="entry name" value="AAA_30"/>
    <property type="match status" value="1"/>
</dbReference>
<feature type="compositionally biased region" description="Basic and acidic residues" evidence="1">
    <location>
        <begin position="1084"/>
        <end position="1094"/>
    </location>
</feature>
<dbReference type="eggNOG" id="COG0507">
    <property type="taxonomic scope" value="Bacteria"/>
</dbReference>
<dbReference type="Proteomes" id="UP000024547">
    <property type="component" value="Unassembled WGS sequence"/>
</dbReference>
<evidence type="ECO:0000256" key="1">
    <source>
        <dbReference type="SAM" id="MobiDB-lite"/>
    </source>
</evidence>
<feature type="domain" description="TrwC relaxase" evidence="2">
    <location>
        <begin position="22"/>
        <end position="278"/>
    </location>
</feature>
<gene>
    <name evidence="3" type="ORF">HY36_05880</name>
</gene>
<dbReference type="EMBL" id="AWFH01000023">
    <property type="protein sequence ID" value="KCZ60507.1"/>
    <property type="molecule type" value="Genomic_DNA"/>
</dbReference>
<accession>A0A059DZS0</accession>
<dbReference type="SUPFAM" id="SSF52540">
    <property type="entry name" value="P-loop containing nucleoside triphosphate hydrolases"/>
    <property type="match status" value="1"/>
</dbReference>
<proteinExistence type="predicted"/>
<feature type="region of interest" description="Disordered" evidence="1">
    <location>
        <begin position="1065"/>
        <end position="1138"/>
    </location>
</feature>
<evidence type="ECO:0000259" key="2">
    <source>
        <dbReference type="Pfam" id="PF08751"/>
    </source>
</evidence>
<dbReference type="Gene3D" id="3.40.50.300">
    <property type="entry name" value="P-loop containing nucleotide triphosphate hydrolases"/>
    <property type="match status" value="1"/>
</dbReference>
<dbReference type="Pfam" id="PF08751">
    <property type="entry name" value="TrwC"/>
    <property type="match status" value="1"/>
</dbReference>
<keyword evidence="4" id="KW-1185">Reference proteome</keyword>
<dbReference type="STRING" id="1280948.HY36_05880"/>
<name>A0A059DZS0_9PROT</name>
<dbReference type="PATRIC" id="fig|1280948.3.peg.2229"/>
<sequence length="1138" mass="123146">MSRISEKAIGMFNIVQVKGDDAGGYYGTQANYYLGGEAPSNWVGQGAAAIGLKGPVDPAAFTQLMNGEVPKPGSDPVRVLSGVRKGWDMTISAPKWASVLITLGEDKRLAAHWQTAAKRAFDYVERFATYRETVKGVTRDVVGARLIGGAFLHDANRNNEPSIHVHMVASAIGVTKRGKLRAVDLQHAYKHAKLIGQYVHANFAHTARRDGYQVGLDDKGMAVLENAPEGLGAVSEALSTRRDEVRSEIDRLGVATRQGEVAVVRATREAKSPDTADLLTHAKAVAEAKGFGPDQIRALVPDTHLSLKDAMAARVDGALPGFVAKTLAEQSGKTPGEPSSTPPGDAPGFAKRLVRLAGAAITEIWAQLSDQSRSTDKYARSFYPAPQLSDSGPRPDVFRPPEDYPATRLAARHELAYQIRRVSERQAAFTLHDVVLPTLISGLNEDLPGVTETQVLGAARDFVSEGLLVVGRDRKSLYTATGLELEREQRIHEHTERGKGQSVPVLAPDPAQRAIHAYEADAHKLTDGQRQLVTAILSSKDRFVSVQGVAGTGKTTALRAAQSILKSNTKATGHVRLYGVANTKSARDEVRAQGIEARTTASFLSRFTRYFHTGVLPTGEDKADWENTVLLFDEASFAGNADMEAAMVIADKLGVRGFVAQGDRDQLPAIPAGNVPDLISKLSHGFTVTLSDIVRQTNPDLREAIEQLVGAKPVSGAPNTYKPIGGPRDVTTRLSKAVAAWTKADAITDLGLERARDKDSRAEQLQAIAASVAGKWQALSPQERAETLVVFPTHELRALFHDEVRQTLRQEGEIIGEDKDLQVLRPKPMGQAEKDRAGNYSSGDVLVFSQMVRRIGARPGARFSVDQVDRDANQLALRDTKGESHTLSLSDGRSKLPRFEVFRETSAAFAIGDRIRILPGDPRNLADGLTDLTITGEDGRGLEVTGRVSEPGEDTAGETRTLRLQAGSTTAMMIDHDYSRTVYAAQGLSALRVLAGFHSQSIMTSFANLYVIGSRAKEALSIITDSLERAMDAVAHNPGIQMSAHTAMDHLEVEHFIDRARTEMDAARQHANPDFDESPAEPDMGARVREDRAEGTPGGGASETPMSEERPADLDRDHELELEDEVTLDPQPDREVGD</sequence>
<dbReference type="InterPro" id="IPR014862">
    <property type="entry name" value="TrwC"/>
</dbReference>
<organism evidence="3 4">
    <name type="scientific">Hyphomonas atlantica</name>
    <dbReference type="NCBI Taxonomy" id="1280948"/>
    <lineage>
        <taxon>Bacteria</taxon>
        <taxon>Pseudomonadati</taxon>
        <taxon>Pseudomonadota</taxon>
        <taxon>Alphaproteobacteria</taxon>
        <taxon>Hyphomonadales</taxon>
        <taxon>Hyphomonadaceae</taxon>
        <taxon>Hyphomonas</taxon>
    </lineage>
</organism>
<dbReference type="OrthoDB" id="98563at2"/>
<evidence type="ECO:0000313" key="4">
    <source>
        <dbReference type="Proteomes" id="UP000024547"/>
    </source>
</evidence>
<dbReference type="SUPFAM" id="SSF55464">
    <property type="entry name" value="Origin of replication-binding domain, RBD-like"/>
    <property type="match status" value="1"/>
</dbReference>
<feature type="compositionally biased region" description="Basic and acidic residues" evidence="1">
    <location>
        <begin position="1107"/>
        <end position="1119"/>
    </location>
</feature>
<evidence type="ECO:0000313" key="3">
    <source>
        <dbReference type="EMBL" id="KCZ60507.1"/>
    </source>
</evidence>
<dbReference type="InterPro" id="IPR027417">
    <property type="entry name" value="P-loop_NTPase"/>
</dbReference>
<comment type="caution">
    <text evidence="3">The sequence shown here is derived from an EMBL/GenBank/DDBJ whole genome shotgun (WGS) entry which is preliminary data.</text>
</comment>
<dbReference type="AlphaFoldDB" id="A0A059DZS0"/>